<dbReference type="Pfam" id="PF26607">
    <property type="entry name" value="DUF8189"/>
    <property type="match status" value="2"/>
</dbReference>
<evidence type="ECO:0000313" key="10">
    <source>
        <dbReference type="Proteomes" id="UP000533905"/>
    </source>
</evidence>
<dbReference type="EMBL" id="JABAIV010000003">
    <property type="protein sequence ID" value="NNG23209.1"/>
    <property type="molecule type" value="Genomic_DNA"/>
</dbReference>
<dbReference type="RefSeq" id="WP_171083588.1">
    <property type="nucleotide sequence ID" value="NZ_JABAIV010000003.1"/>
</dbReference>
<dbReference type="InterPro" id="IPR023828">
    <property type="entry name" value="Peptidase_S8_Ser-AS"/>
</dbReference>
<dbReference type="Pfam" id="PF00082">
    <property type="entry name" value="Peptidase_S8"/>
    <property type="match status" value="1"/>
</dbReference>
<dbReference type="AlphaFoldDB" id="A0A7Y2K0K3"/>
<evidence type="ECO:0000256" key="4">
    <source>
        <dbReference type="ARBA" id="ARBA00022825"/>
    </source>
</evidence>
<dbReference type="GO" id="GO:0004252">
    <property type="term" value="F:serine-type endopeptidase activity"/>
    <property type="evidence" value="ECO:0007669"/>
    <property type="project" value="UniProtKB-UniRule"/>
</dbReference>
<dbReference type="GO" id="GO:0006508">
    <property type="term" value="P:proteolysis"/>
    <property type="evidence" value="ECO:0007669"/>
    <property type="project" value="UniProtKB-KW"/>
</dbReference>
<dbReference type="InterPro" id="IPR050131">
    <property type="entry name" value="Peptidase_S8_subtilisin-like"/>
</dbReference>
<dbReference type="InterPro" id="IPR000209">
    <property type="entry name" value="Peptidase_S8/S53_dom"/>
</dbReference>
<evidence type="ECO:0000256" key="3">
    <source>
        <dbReference type="ARBA" id="ARBA00022801"/>
    </source>
</evidence>
<feature type="compositionally biased region" description="Basic and acidic residues" evidence="6">
    <location>
        <begin position="248"/>
        <end position="257"/>
    </location>
</feature>
<dbReference type="InterPro" id="IPR015500">
    <property type="entry name" value="Peptidase_S8_subtilisin-rel"/>
</dbReference>
<dbReference type="PANTHER" id="PTHR43806:SF11">
    <property type="entry name" value="CEREVISIN-RELATED"/>
    <property type="match status" value="1"/>
</dbReference>
<protein>
    <submittedName>
        <fullName evidence="9">S8 family serine peptidase</fullName>
    </submittedName>
</protein>
<evidence type="ECO:0000256" key="6">
    <source>
        <dbReference type="SAM" id="MobiDB-lite"/>
    </source>
</evidence>
<accession>A0A7Y2K0K3</accession>
<dbReference type="Gene3D" id="2.120.10.70">
    <property type="entry name" value="Fucose-specific lectin"/>
    <property type="match status" value="2"/>
</dbReference>
<comment type="similarity">
    <text evidence="1 5">Belongs to the peptidase S8 family.</text>
</comment>
<dbReference type="PRINTS" id="PR00723">
    <property type="entry name" value="SUBTILISIN"/>
</dbReference>
<dbReference type="Proteomes" id="UP000533905">
    <property type="component" value="Unassembled WGS sequence"/>
</dbReference>
<comment type="caution">
    <text evidence="9">The sequence shown here is derived from an EMBL/GenBank/DDBJ whole genome shotgun (WGS) entry which is preliminary data.</text>
</comment>
<evidence type="ECO:0000256" key="5">
    <source>
        <dbReference type="PROSITE-ProRule" id="PRU01240"/>
    </source>
</evidence>
<dbReference type="InterPro" id="IPR036852">
    <property type="entry name" value="Peptidase_S8/S53_dom_sf"/>
</dbReference>
<keyword evidence="4 5" id="KW-0720">Serine protease</keyword>
<feature type="compositionally biased region" description="Gly residues" evidence="6">
    <location>
        <begin position="43"/>
        <end position="52"/>
    </location>
</feature>
<evidence type="ECO:0000256" key="1">
    <source>
        <dbReference type="ARBA" id="ARBA00011073"/>
    </source>
</evidence>
<dbReference type="SUPFAM" id="SSF89372">
    <property type="entry name" value="Fucose-specific lectin"/>
    <property type="match status" value="2"/>
</dbReference>
<evidence type="ECO:0000259" key="8">
    <source>
        <dbReference type="Pfam" id="PF26607"/>
    </source>
</evidence>
<feature type="region of interest" description="Disordered" evidence="6">
    <location>
        <begin position="216"/>
        <end position="274"/>
    </location>
</feature>
<keyword evidence="3 5" id="KW-0378">Hydrolase</keyword>
<dbReference type="PANTHER" id="PTHR43806">
    <property type="entry name" value="PEPTIDASE S8"/>
    <property type="match status" value="1"/>
</dbReference>
<name>A0A7Y2K0K3_9BURK</name>
<sequence>MSEKGSQQHTQPGAMPKGGAMGGGMPTPSMGAAGGDTMPRPGQTGGATGGTGAADSMPRPGAQGGGGGGMPRPAGMGGGGGGGGDIPRFVQPGRPSGPQYEPGVVEVQFRDGVQPSLSHDGTSVALSLQARSAGPDGVGLDAVNQILQRYCLVSAEPTFNRTLEEGDSARATALQQGIDVPHLADFVTLRFPPDADVTEIAAELCSSPQVARAVPVPTARPPIDVLDEAPPRAARQDDPLREGAGGELSERPRDREGAPAGPLSEPLVGSSDQAVIDPNTGLENQWYIFRCRANHAWSMSSGANVVIADVDWGYRTGHEDLAPHLAKTYNAVDGSGTVNTGGSIYHGTGVLGLTGAVANGKGMAGFGFDSELWGIQGDTGPGAPLGGNAWARGIDWVRTTNSGGKRKIVILEVQTGAFGNYEQVPSVNAAIKTAIAAGVVVCVAAGNGDRDAGIDDAGNPIPATGSILVGATAYDPVTNPRAWFSNFGPNIVVAAPGDSDHDVTCHSASDSSYSNHFGGTSGATPKVAGVAALMLSANPSLTHAQVRDLLNSTGSLVTTTAGKPLGRFLNAEAAVRAARSGVTGRMEVFARGTDKAVWHLWQTAPSNGWSGWASLGGWVDIIRSARNADGRLEVFARGADKAVWHRWQTAPNNGWSDWHSLGGWVDLIEVGQNQDGRLEIFARGSDRALWHRWQTAPSNGWSEWASMGGWIDRLSIGQNQDGRIEVFARGGDGALWHNWQTAPNNGWSGWASMGGWIDMIDVGRNQDGRLEVFARGSDAALWHIWQTAPNNGWSSWNSLGGWIDQIAVGQNLDGRLEVFARGSDKAVWHRWQTAPNNGWSNWNSLGGWVDRLFVSNNADGRMELFARGADKALWHRWQTAPNNGWSNWGSLGGVIDSVEVGQNAG</sequence>
<dbReference type="SUPFAM" id="SSF52743">
    <property type="entry name" value="Subtilisin-like"/>
    <property type="match status" value="1"/>
</dbReference>
<evidence type="ECO:0000313" key="9">
    <source>
        <dbReference type="EMBL" id="NNG23209.1"/>
    </source>
</evidence>
<dbReference type="CDD" id="cd22954">
    <property type="entry name" value="PLL_lectin"/>
    <property type="match status" value="1"/>
</dbReference>
<evidence type="ECO:0000256" key="2">
    <source>
        <dbReference type="ARBA" id="ARBA00022670"/>
    </source>
</evidence>
<organism evidence="9 10">
    <name type="scientific">Telluria aromaticivorans</name>
    <dbReference type="NCBI Taxonomy" id="2725995"/>
    <lineage>
        <taxon>Bacteria</taxon>
        <taxon>Pseudomonadati</taxon>
        <taxon>Pseudomonadota</taxon>
        <taxon>Betaproteobacteria</taxon>
        <taxon>Burkholderiales</taxon>
        <taxon>Oxalobacteraceae</taxon>
        <taxon>Telluria group</taxon>
        <taxon>Telluria</taxon>
    </lineage>
</organism>
<reference evidence="9 10" key="1">
    <citation type="submission" date="2020-04" db="EMBL/GenBank/DDBJ databases">
        <title>Massilia sp. nov., a cold adapted bacteria isolated from Arctic soil.</title>
        <authorList>
            <person name="Son J."/>
            <person name="Ka J.-O."/>
        </authorList>
    </citation>
    <scope>NUCLEOTIDE SEQUENCE [LARGE SCALE GENOMIC DNA]</scope>
    <source>
        <strain evidence="9 10">ML15P13</strain>
    </source>
</reference>
<proteinExistence type="inferred from homology"/>
<feature type="active site" description="Charge relay system" evidence="5">
    <location>
        <position position="521"/>
    </location>
</feature>
<feature type="active site" description="Charge relay system" evidence="5">
    <location>
        <position position="311"/>
    </location>
</feature>
<feature type="active site" description="Charge relay system" evidence="5">
    <location>
        <position position="346"/>
    </location>
</feature>
<feature type="compositionally biased region" description="Polar residues" evidence="6">
    <location>
        <begin position="1"/>
        <end position="11"/>
    </location>
</feature>
<feature type="domain" description="PLL-like beta propeller" evidence="8">
    <location>
        <begin position="582"/>
        <end position="711"/>
    </location>
</feature>
<evidence type="ECO:0000259" key="7">
    <source>
        <dbReference type="Pfam" id="PF00082"/>
    </source>
</evidence>
<dbReference type="PROSITE" id="PS00138">
    <property type="entry name" value="SUBTILASE_SER"/>
    <property type="match status" value="1"/>
</dbReference>
<keyword evidence="10" id="KW-1185">Reference proteome</keyword>
<gene>
    <name evidence="9" type="ORF">HGB41_09375</name>
</gene>
<feature type="compositionally biased region" description="Gly residues" evidence="6">
    <location>
        <begin position="62"/>
        <end position="85"/>
    </location>
</feature>
<dbReference type="InterPro" id="IPR058502">
    <property type="entry name" value="PLL-like_beta-prop"/>
</dbReference>
<feature type="domain" description="Peptidase S8/S53" evidence="7">
    <location>
        <begin position="302"/>
        <end position="554"/>
    </location>
</feature>
<feature type="region of interest" description="Disordered" evidence="6">
    <location>
        <begin position="1"/>
        <end position="102"/>
    </location>
</feature>
<dbReference type="PROSITE" id="PS51892">
    <property type="entry name" value="SUBTILASE"/>
    <property type="match status" value="1"/>
</dbReference>
<keyword evidence="2 5" id="KW-0645">Protease</keyword>
<dbReference type="Gene3D" id="3.40.50.200">
    <property type="entry name" value="Peptidase S8/S53 domain"/>
    <property type="match status" value="1"/>
</dbReference>
<feature type="domain" description="PLL-like beta propeller" evidence="8">
    <location>
        <begin position="718"/>
        <end position="897"/>
    </location>
</feature>